<evidence type="ECO:0000256" key="3">
    <source>
        <dbReference type="ARBA" id="ARBA00022692"/>
    </source>
</evidence>
<evidence type="ECO:0000256" key="2">
    <source>
        <dbReference type="ARBA" id="ARBA00022617"/>
    </source>
</evidence>
<keyword evidence="6 8" id="KW-0408">Iron</keyword>
<name>A0A450V1J9_9GAMM</name>
<evidence type="ECO:0000256" key="7">
    <source>
        <dbReference type="ARBA" id="ARBA00023136"/>
    </source>
</evidence>
<evidence type="ECO:0000256" key="5">
    <source>
        <dbReference type="ARBA" id="ARBA00022989"/>
    </source>
</evidence>
<dbReference type="AlphaFoldDB" id="A0A450V1J9"/>
<gene>
    <name evidence="12" type="ORF">BECKLFY1418A_GA0070994_10854</name>
</gene>
<evidence type="ECO:0000256" key="9">
    <source>
        <dbReference type="SAM" id="Phobius"/>
    </source>
</evidence>
<dbReference type="PANTHER" id="PTHR10266:SF3">
    <property type="entry name" value="CYTOCHROME C1, HEME PROTEIN, MITOCHONDRIAL"/>
    <property type="match status" value="1"/>
</dbReference>
<evidence type="ECO:0000256" key="10">
    <source>
        <dbReference type="SAM" id="SignalP"/>
    </source>
</evidence>
<feature type="binding site" description="covalent" evidence="8">
    <location>
        <position position="54"/>
    </location>
    <ligand>
        <name>heme c</name>
        <dbReference type="ChEBI" id="CHEBI:61717"/>
    </ligand>
</feature>
<reference evidence="12" key="1">
    <citation type="submission" date="2019-02" db="EMBL/GenBank/DDBJ databases">
        <authorList>
            <person name="Gruber-Vodicka R. H."/>
            <person name="Seah K. B. B."/>
        </authorList>
    </citation>
    <scope>NUCLEOTIDE SEQUENCE</scope>
    <source>
        <strain evidence="12">BECK_M6</strain>
    </source>
</reference>
<dbReference type="GO" id="GO:0046872">
    <property type="term" value="F:metal ion binding"/>
    <property type="evidence" value="ECO:0007669"/>
    <property type="project" value="UniProtKB-KW"/>
</dbReference>
<keyword evidence="3 9" id="KW-0812">Transmembrane</keyword>
<evidence type="ECO:0000256" key="4">
    <source>
        <dbReference type="ARBA" id="ARBA00022723"/>
    </source>
</evidence>
<dbReference type="SUPFAM" id="SSF46626">
    <property type="entry name" value="Cytochrome c"/>
    <property type="match status" value="1"/>
</dbReference>
<dbReference type="Gene3D" id="1.10.760.10">
    <property type="entry name" value="Cytochrome c-like domain"/>
    <property type="match status" value="1"/>
</dbReference>
<keyword evidence="10" id="KW-0732">Signal</keyword>
<evidence type="ECO:0000256" key="1">
    <source>
        <dbReference type="ARBA" id="ARBA00004370"/>
    </source>
</evidence>
<evidence type="ECO:0000259" key="11">
    <source>
        <dbReference type="PROSITE" id="PS51007"/>
    </source>
</evidence>
<dbReference type="EMBL" id="CAADFH010000085">
    <property type="protein sequence ID" value="VFJ98556.1"/>
    <property type="molecule type" value="Genomic_DNA"/>
</dbReference>
<dbReference type="InterPro" id="IPR002326">
    <property type="entry name" value="Cyt_c1"/>
</dbReference>
<dbReference type="GO" id="GO:0016020">
    <property type="term" value="C:membrane"/>
    <property type="evidence" value="ECO:0007669"/>
    <property type="project" value="UniProtKB-SubCell"/>
</dbReference>
<organism evidence="12">
    <name type="scientific">Candidatus Kentrum sp. LFY</name>
    <dbReference type="NCBI Taxonomy" id="2126342"/>
    <lineage>
        <taxon>Bacteria</taxon>
        <taxon>Pseudomonadati</taxon>
        <taxon>Pseudomonadota</taxon>
        <taxon>Gammaproteobacteria</taxon>
        <taxon>Candidatus Kentrum</taxon>
    </lineage>
</organism>
<protein>
    <submittedName>
        <fullName evidence="12">Ubiquinol-cytochrome c reductase cytochrome c1 subunit</fullName>
    </submittedName>
</protein>
<evidence type="ECO:0000256" key="8">
    <source>
        <dbReference type="PIRSR" id="PIRSR602326-1"/>
    </source>
</evidence>
<dbReference type="InterPro" id="IPR036909">
    <property type="entry name" value="Cyt_c-like_dom_sf"/>
</dbReference>
<feature type="binding site" description="covalent" evidence="8">
    <location>
        <position position="58"/>
    </location>
    <ligand>
        <name>heme c</name>
        <dbReference type="ChEBI" id="CHEBI:61717"/>
    </ligand>
</feature>
<keyword evidence="2 8" id="KW-0349">Heme</keyword>
<dbReference type="GO" id="GO:0020037">
    <property type="term" value="F:heme binding"/>
    <property type="evidence" value="ECO:0007669"/>
    <property type="project" value="InterPro"/>
</dbReference>
<feature type="chain" id="PRO_5019350373" evidence="10">
    <location>
        <begin position="21"/>
        <end position="259"/>
    </location>
</feature>
<feature type="binding site" description="covalent" evidence="8">
    <location>
        <position position="57"/>
    </location>
    <ligand>
        <name>heme c</name>
        <dbReference type="ChEBI" id="CHEBI:61717"/>
    </ligand>
</feature>
<feature type="transmembrane region" description="Helical" evidence="9">
    <location>
        <begin position="225"/>
        <end position="243"/>
    </location>
</feature>
<evidence type="ECO:0000256" key="6">
    <source>
        <dbReference type="ARBA" id="ARBA00023004"/>
    </source>
</evidence>
<feature type="domain" description="Cytochrome c" evidence="11">
    <location>
        <begin position="41"/>
        <end position="218"/>
    </location>
</feature>
<dbReference type="PANTHER" id="PTHR10266">
    <property type="entry name" value="CYTOCHROME C1"/>
    <property type="match status" value="1"/>
</dbReference>
<keyword evidence="7 9" id="KW-0472">Membrane</keyword>
<sequence length="259" mass="28198">MRKVSFIAAVLLLVSASAGASGGGSGDIKLLDPGVDLKDVASLRRGAKLFVNYCVSCHSASLARYNRMATDMGLTDDQVKINMAFATDKVGDVMKVAISSEDAAAWFGTEPPDLSVVSRSRGIDWLYSYLLGFYKDMDPSRLFGVNNVVFSDVAMPHVLLRLQGVQERLDAGAGKEPSYEMDRVLGLGLAKLGVMDVTDYRNAAADLAAFLAYLGEPTKLQRQQVGVWVLLFLAVLFIFSYGLKKEYWKDVKGMWGSGK</sequence>
<dbReference type="PROSITE" id="PS51007">
    <property type="entry name" value="CYTC"/>
    <property type="match status" value="1"/>
</dbReference>
<evidence type="ECO:0000313" key="12">
    <source>
        <dbReference type="EMBL" id="VFJ98556.1"/>
    </source>
</evidence>
<dbReference type="InterPro" id="IPR009056">
    <property type="entry name" value="Cyt_c-like_dom"/>
</dbReference>
<keyword evidence="4 8" id="KW-0479">Metal-binding</keyword>
<accession>A0A450V1J9</accession>
<proteinExistence type="predicted"/>
<dbReference type="Pfam" id="PF02167">
    <property type="entry name" value="Cytochrom_C1"/>
    <property type="match status" value="1"/>
</dbReference>
<keyword evidence="5 9" id="KW-1133">Transmembrane helix</keyword>
<comment type="subcellular location">
    <subcellularLocation>
        <location evidence="1">Membrane</location>
    </subcellularLocation>
</comment>
<feature type="signal peptide" evidence="10">
    <location>
        <begin position="1"/>
        <end position="20"/>
    </location>
</feature>
<dbReference type="GO" id="GO:0009055">
    <property type="term" value="F:electron transfer activity"/>
    <property type="evidence" value="ECO:0007669"/>
    <property type="project" value="InterPro"/>
</dbReference>
<comment type="cofactor">
    <cofactor evidence="8">
        <name>heme c</name>
        <dbReference type="ChEBI" id="CHEBI:61717"/>
    </cofactor>
    <text evidence="8">Binds 1 heme c group covalently per subunit.</text>
</comment>